<feature type="compositionally biased region" description="Basic and acidic residues" evidence="2">
    <location>
        <begin position="195"/>
        <end position="210"/>
    </location>
</feature>
<dbReference type="EMBL" id="CP080997">
    <property type="protein sequence ID" value="QZA07357.1"/>
    <property type="molecule type" value="Genomic_DNA"/>
</dbReference>
<protein>
    <submittedName>
        <fullName evidence="5">PPE family protein</fullName>
    </submittedName>
</protein>
<dbReference type="Gene3D" id="1.20.1260.20">
    <property type="entry name" value="PPE superfamily"/>
    <property type="match status" value="1"/>
</dbReference>
<evidence type="ECO:0000256" key="1">
    <source>
        <dbReference type="ARBA" id="ARBA00010652"/>
    </source>
</evidence>
<feature type="compositionally biased region" description="Basic and acidic residues" evidence="2">
    <location>
        <begin position="179"/>
        <end position="188"/>
    </location>
</feature>
<organism evidence="5 6">
    <name type="scientific">Mycolicibacter heraklionensis</name>
    <dbReference type="NCBI Taxonomy" id="512402"/>
    <lineage>
        <taxon>Bacteria</taxon>
        <taxon>Bacillati</taxon>
        <taxon>Actinomycetota</taxon>
        <taxon>Actinomycetes</taxon>
        <taxon>Mycobacteriales</taxon>
        <taxon>Mycobacteriaceae</taxon>
        <taxon>Mycolicibacter</taxon>
    </lineage>
</organism>
<dbReference type="AlphaFoldDB" id="A0A9X7ZG98"/>
<feature type="domain" description="PPE" evidence="3">
    <location>
        <begin position="6"/>
        <end position="168"/>
    </location>
</feature>
<dbReference type="Pfam" id="PF00823">
    <property type="entry name" value="PPE"/>
    <property type="match status" value="1"/>
</dbReference>
<reference evidence="5" key="1">
    <citation type="submission" date="2021-08" db="EMBL/GenBank/DDBJ databases">
        <title>Whole genome sequencing of non-tuberculosis mycobacteria type-strains.</title>
        <authorList>
            <person name="Igarashi Y."/>
            <person name="Osugi A."/>
            <person name="Mitarai S."/>
        </authorList>
    </citation>
    <scope>NUCLEOTIDE SEQUENCE</scope>
    <source>
        <strain evidence="5">JCM 30995</strain>
    </source>
</reference>
<dbReference type="RefSeq" id="WP_220694872.1">
    <property type="nucleotide sequence ID" value="NZ_CP080997.1"/>
</dbReference>
<dbReference type="Pfam" id="PF18878">
    <property type="entry name" value="PPE-PPW"/>
    <property type="match status" value="1"/>
</dbReference>
<dbReference type="KEGG" id="mher:K3U94_20810"/>
<dbReference type="InterPro" id="IPR043641">
    <property type="entry name" value="PPE-PPW_C"/>
</dbReference>
<dbReference type="SUPFAM" id="SSF140459">
    <property type="entry name" value="PE/PPE dimer-like"/>
    <property type="match status" value="1"/>
</dbReference>
<feature type="region of interest" description="Disordered" evidence="2">
    <location>
        <begin position="178"/>
        <end position="213"/>
    </location>
</feature>
<dbReference type="Proteomes" id="UP000825008">
    <property type="component" value="Chromosome"/>
</dbReference>
<sequence>MTAPVWMASPPEVHSAALSSGPGPGPLLSAAGAWSSLSLEYTAIAEALRDVLGATQAASWQGPSAERYLAAHLPYLAWLATASADSAARASRHETAAAAYVSALAAMPTMPELAANHAIHGVLVATNFFGVNTIPIALNEADYVRMWIQAATTMATYEAVSGAAVASAPQLAAAPPIVNHDEAGHDHDHDDDDHDHDHDHDHDDGIHDGDLDPTDPEWWKDVFGEMGEWTELIINDLLTNPAALLTDLPVIMADLTFHASQLAATLSQFAPALLQPALALAIGNLGWAAGLAGLAGIQPAPSVLAAEAPPAEGPMPSVGSANTSTTVANTAAAPATAGSVSAPATSAAPASAPPAAPPASGSPAFFPPYVIGPPGATGQISAVARRYAVKKAAAPDVAAESEAAAAAARDRSRARRRRAARGHADEFIYVYADDDPHPGPSTRASDRSAGALGFAGAQAQPGRPAAGLATLAGNGLSDGPTLPLLPESWSEHTDG</sequence>
<dbReference type="InterPro" id="IPR000030">
    <property type="entry name" value="PPE_dom"/>
</dbReference>
<proteinExistence type="inferred from homology"/>
<dbReference type="PANTHER" id="PTHR46766:SF1">
    <property type="entry name" value="GLUTAMINE-RICH PROTEIN 2"/>
    <property type="match status" value="1"/>
</dbReference>
<dbReference type="FunFam" id="1.20.1260.20:FF:000001">
    <property type="entry name" value="PPE family protein PPE41"/>
    <property type="match status" value="1"/>
</dbReference>
<feature type="compositionally biased region" description="Low complexity" evidence="2">
    <location>
        <begin position="449"/>
        <end position="475"/>
    </location>
</feature>
<evidence type="ECO:0000313" key="5">
    <source>
        <dbReference type="EMBL" id="QZA07357.1"/>
    </source>
</evidence>
<feature type="domain" description="PPE-PPW subfamily C-terminal" evidence="4">
    <location>
        <begin position="443"/>
        <end position="489"/>
    </location>
</feature>
<feature type="region of interest" description="Disordered" evidence="2">
    <location>
        <begin position="431"/>
        <end position="495"/>
    </location>
</feature>
<gene>
    <name evidence="5" type="ORF">K3U94_20810</name>
</gene>
<feature type="region of interest" description="Disordered" evidence="2">
    <location>
        <begin position="1"/>
        <end position="20"/>
    </location>
</feature>
<dbReference type="GO" id="GO:0052572">
    <property type="term" value="P:response to host immune response"/>
    <property type="evidence" value="ECO:0007669"/>
    <property type="project" value="TreeGrafter"/>
</dbReference>
<dbReference type="InterPro" id="IPR038332">
    <property type="entry name" value="PPE_sf"/>
</dbReference>
<evidence type="ECO:0000313" key="6">
    <source>
        <dbReference type="Proteomes" id="UP000825008"/>
    </source>
</evidence>
<accession>A0A9X7ZG98</accession>
<dbReference type="PANTHER" id="PTHR46766">
    <property type="entry name" value="GLUTAMINE-RICH PROTEIN 2"/>
    <property type="match status" value="1"/>
</dbReference>
<name>A0A9X7ZG98_9MYCO</name>
<evidence type="ECO:0000259" key="3">
    <source>
        <dbReference type="Pfam" id="PF00823"/>
    </source>
</evidence>
<evidence type="ECO:0000256" key="2">
    <source>
        <dbReference type="SAM" id="MobiDB-lite"/>
    </source>
</evidence>
<evidence type="ECO:0000259" key="4">
    <source>
        <dbReference type="Pfam" id="PF18878"/>
    </source>
</evidence>
<comment type="similarity">
    <text evidence="1">Belongs to the mycobacterial PPE family.</text>
</comment>